<proteinExistence type="predicted"/>
<keyword evidence="3" id="KW-1185">Reference proteome</keyword>
<name>A0A3N2AV03_9MICO</name>
<evidence type="ECO:0000256" key="1">
    <source>
        <dbReference type="SAM" id="SignalP"/>
    </source>
</evidence>
<feature type="chain" id="PRO_5018229465" description="Host cell surface-exposed lipoprotein" evidence="1">
    <location>
        <begin position="25"/>
        <end position="151"/>
    </location>
</feature>
<feature type="signal peptide" evidence="1">
    <location>
        <begin position="1"/>
        <end position="24"/>
    </location>
</feature>
<organism evidence="2 3">
    <name type="scientific">Agrococcus jenensis</name>
    <dbReference type="NCBI Taxonomy" id="46353"/>
    <lineage>
        <taxon>Bacteria</taxon>
        <taxon>Bacillati</taxon>
        <taxon>Actinomycetota</taxon>
        <taxon>Actinomycetes</taxon>
        <taxon>Micrococcales</taxon>
        <taxon>Microbacteriaceae</taxon>
        <taxon>Agrococcus</taxon>
    </lineage>
</organism>
<dbReference type="EMBL" id="RKHJ01000001">
    <property type="protein sequence ID" value="ROR66785.1"/>
    <property type="molecule type" value="Genomic_DNA"/>
</dbReference>
<dbReference type="PROSITE" id="PS51257">
    <property type="entry name" value="PROKAR_LIPOPROTEIN"/>
    <property type="match status" value="1"/>
</dbReference>
<evidence type="ECO:0008006" key="4">
    <source>
        <dbReference type="Google" id="ProtNLM"/>
    </source>
</evidence>
<reference evidence="2 3" key="1">
    <citation type="submission" date="2018-11" db="EMBL/GenBank/DDBJ databases">
        <title>Sequencing the genomes of 1000 actinobacteria strains.</title>
        <authorList>
            <person name="Klenk H.-P."/>
        </authorList>
    </citation>
    <scope>NUCLEOTIDE SEQUENCE [LARGE SCALE GENOMIC DNA]</scope>
    <source>
        <strain evidence="2 3">DSM 9580</strain>
    </source>
</reference>
<protein>
    <recommendedName>
        <fullName evidence="4">Host cell surface-exposed lipoprotein</fullName>
    </recommendedName>
</protein>
<sequence length="151" mass="16756">MRRILASLTVAAAMAAALTGCVIAPPGLDSGWVSYDGSYGPADDPAYDEFDAEAEEQWQEENREWQLDFAEEVAEELRAAGSQLPPAEGESLEQFRHLVVGVGYEWCDRLYVDESLEGDAVEHGEMADRYGWSPEEYRILAEEAELALCAY</sequence>
<comment type="caution">
    <text evidence="2">The sequence shown here is derived from an EMBL/GenBank/DDBJ whole genome shotgun (WGS) entry which is preliminary data.</text>
</comment>
<dbReference type="AlphaFoldDB" id="A0A3N2AV03"/>
<dbReference type="Proteomes" id="UP000275456">
    <property type="component" value="Unassembled WGS sequence"/>
</dbReference>
<evidence type="ECO:0000313" key="2">
    <source>
        <dbReference type="EMBL" id="ROR66785.1"/>
    </source>
</evidence>
<dbReference type="RefSeq" id="WP_123697730.1">
    <property type="nucleotide sequence ID" value="NZ_RKHJ01000001.1"/>
</dbReference>
<gene>
    <name evidence="2" type="ORF">EDD26_2180</name>
</gene>
<accession>A0A3N2AV03</accession>
<dbReference type="OrthoDB" id="5131649at2"/>
<keyword evidence="1" id="KW-0732">Signal</keyword>
<evidence type="ECO:0000313" key="3">
    <source>
        <dbReference type="Proteomes" id="UP000275456"/>
    </source>
</evidence>